<protein>
    <recommendedName>
        <fullName evidence="1">Heterokaryon incompatibility domain-containing protein</fullName>
    </recommendedName>
</protein>
<evidence type="ECO:0000313" key="2">
    <source>
        <dbReference type="EMBL" id="KAF7556000.1"/>
    </source>
</evidence>
<comment type="caution">
    <text evidence="2">The sequence shown here is derived from an EMBL/GenBank/DDBJ whole genome shotgun (WGS) entry which is preliminary data.</text>
</comment>
<keyword evidence="3" id="KW-1185">Reference proteome</keyword>
<dbReference type="InterPro" id="IPR052895">
    <property type="entry name" value="HetReg/Transcr_Mod"/>
</dbReference>
<name>A0A9P5LJU5_9HYPO</name>
<dbReference type="PANTHER" id="PTHR24148">
    <property type="entry name" value="ANKYRIN REPEAT DOMAIN-CONTAINING PROTEIN 39 HOMOLOG-RELATED"/>
    <property type="match status" value="1"/>
</dbReference>
<dbReference type="AlphaFoldDB" id="A0A9P5LJU5"/>
<feature type="domain" description="Heterokaryon incompatibility" evidence="1">
    <location>
        <begin position="31"/>
        <end position="212"/>
    </location>
</feature>
<dbReference type="Pfam" id="PF06985">
    <property type="entry name" value="HET"/>
    <property type="match status" value="1"/>
</dbReference>
<dbReference type="InterPro" id="IPR010730">
    <property type="entry name" value="HET"/>
</dbReference>
<evidence type="ECO:0000259" key="1">
    <source>
        <dbReference type="Pfam" id="PF06985"/>
    </source>
</evidence>
<evidence type="ECO:0000313" key="3">
    <source>
        <dbReference type="Proteomes" id="UP000722485"/>
    </source>
</evidence>
<sequence length="748" mass="84089">MASALPLRLLTHSNGKFFVVDPRAYNVIKFDILSYTWGQETSPYNCGISGVDWNVTISQEKLQDIMRLMVADNVQYLWVDCVCINQTDEMEKVAEIPKMYEYYRSAEKCYILIDMVEEWIPQTIVDDLKFIDHVLDHMPAAALASDSVGLTQNLINRLAEWANRPWKFDIDEPIVRSAAINLGVLNCYSTCVSHVRSLFDNVYFTRVWTFQEMILGKNITMWGVNPKSIFYLGQLHTWMDLATDSNDKALKLRDWIEKGRFLNTASVNAILRVIEENIIFLSGLQTQVKGMNSARTDIINGGSHWWRENYKGISNIFSAVSIRPRECKKRADIFRGLLGVFSGLFTQEEVDTDMSGDDIKRISFNFFRKLSAETGLAWTNLAVSSRDREGGWNWIPVVENDNQIMTTDCFAGVVSLGRLKKEGRAKAAAMTGVLGTPRKLMKIRLSQGNGDFQFTFKGCNCGKKLKTGMFSSERIPTYDQPRDVVKDETGRILVHCATILGAIMDPGCDDVVEYRRRLLEKLQPMWDISDPSAKPVRWMDRSVSGTFWEDPSAMGFRAHNMSMNYRMVDITECGSRLANGSTASISCHVTVNCGCTIVAPFALIFEAITAVEGSSLGNTTGFLDNDNRIVLTDGLGLVQVGDVGKAFDLVTFAGDVQAHRLYSASCRRKKMNEPIYHEVALPSGRALVKEEFTHDAMDMMRDYGFVNTGGSGNLLICRKHPMDPYKIVGVCIDKSIPNKKGEGMVTIR</sequence>
<dbReference type="Proteomes" id="UP000722485">
    <property type="component" value="Unassembled WGS sequence"/>
</dbReference>
<organism evidence="2 3">
    <name type="scientific">Cylindrodendrum hubeiense</name>
    <dbReference type="NCBI Taxonomy" id="595255"/>
    <lineage>
        <taxon>Eukaryota</taxon>
        <taxon>Fungi</taxon>
        <taxon>Dikarya</taxon>
        <taxon>Ascomycota</taxon>
        <taxon>Pezizomycotina</taxon>
        <taxon>Sordariomycetes</taxon>
        <taxon>Hypocreomycetidae</taxon>
        <taxon>Hypocreales</taxon>
        <taxon>Nectriaceae</taxon>
        <taxon>Cylindrodendrum</taxon>
    </lineage>
</organism>
<accession>A0A9P5LJU5</accession>
<dbReference type="OrthoDB" id="2157530at2759"/>
<proteinExistence type="predicted"/>
<dbReference type="PANTHER" id="PTHR24148:SF64">
    <property type="entry name" value="HETEROKARYON INCOMPATIBILITY DOMAIN-CONTAINING PROTEIN"/>
    <property type="match status" value="1"/>
</dbReference>
<dbReference type="EMBL" id="JAANBB010000015">
    <property type="protein sequence ID" value="KAF7556000.1"/>
    <property type="molecule type" value="Genomic_DNA"/>
</dbReference>
<gene>
    <name evidence="2" type="ORF">G7Z17_g1730</name>
</gene>
<reference evidence="2" key="1">
    <citation type="submission" date="2020-03" db="EMBL/GenBank/DDBJ databases">
        <title>Draft Genome Sequence of Cylindrodendrum hubeiense.</title>
        <authorList>
            <person name="Buettner E."/>
            <person name="Kellner H."/>
        </authorList>
    </citation>
    <scope>NUCLEOTIDE SEQUENCE</scope>
    <source>
        <strain evidence="2">IHI 201604</strain>
    </source>
</reference>